<evidence type="ECO:0000313" key="2">
    <source>
        <dbReference type="Proteomes" id="UP000821845"/>
    </source>
</evidence>
<dbReference type="EMBL" id="CM023481">
    <property type="protein sequence ID" value="KAH6946260.1"/>
    <property type="molecule type" value="Genomic_DNA"/>
</dbReference>
<protein>
    <submittedName>
        <fullName evidence="1">Uncharacterized protein</fullName>
    </submittedName>
</protein>
<evidence type="ECO:0000313" key="1">
    <source>
        <dbReference type="EMBL" id="KAH6946260.1"/>
    </source>
</evidence>
<accession>A0ACB7THH3</accession>
<reference evidence="1" key="1">
    <citation type="submission" date="2020-05" db="EMBL/GenBank/DDBJ databases">
        <title>Large-scale comparative analyses of tick genomes elucidate their genetic diversity and vector capacities.</title>
        <authorList>
            <person name="Jia N."/>
            <person name="Wang J."/>
            <person name="Shi W."/>
            <person name="Du L."/>
            <person name="Sun Y."/>
            <person name="Zhan W."/>
            <person name="Jiang J."/>
            <person name="Wang Q."/>
            <person name="Zhang B."/>
            <person name="Ji P."/>
            <person name="Sakyi L.B."/>
            <person name="Cui X."/>
            <person name="Yuan T."/>
            <person name="Jiang B."/>
            <person name="Yang W."/>
            <person name="Lam T.T.-Y."/>
            <person name="Chang Q."/>
            <person name="Ding S."/>
            <person name="Wang X."/>
            <person name="Zhu J."/>
            <person name="Ruan X."/>
            <person name="Zhao L."/>
            <person name="Wei J."/>
            <person name="Que T."/>
            <person name="Du C."/>
            <person name="Cheng J."/>
            <person name="Dai P."/>
            <person name="Han X."/>
            <person name="Huang E."/>
            <person name="Gao Y."/>
            <person name="Liu J."/>
            <person name="Shao H."/>
            <person name="Ye R."/>
            <person name="Li L."/>
            <person name="Wei W."/>
            <person name="Wang X."/>
            <person name="Wang C."/>
            <person name="Yang T."/>
            <person name="Huo Q."/>
            <person name="Li W."/>
            <person name="Guo W."/>
            <person name="Chen H."/>
            <person name="Zhou L."/>
            <person name="Ni X."/>
            <person name="Tian J."/>
            <person name="Zhou Y."/>
            <person name="Sheng Y."/>
            <person name="Liu T."/>
            <person name="Pan Y."/>
            <person name="Xia L."/>
            <person name="Li J."/>
            <person name="Zhao F."/>
            <person name="Cao W."/>
        </authorList>
    </citation>
    <scope>NUCLEOTIDE SEQUENCE</scope>
    <source>
        <strain evidence="1">Hyas-2018</strain>
    </source>
</reference>
<sequence>MARWVRSWLAAYLCFSGVPAAPANSVACDLPTECVQTCLPALRAAHFSINHVTARKVPLKEKLAAIQEVDAGVKKTEVALTKDKLQNNVSRFAPDRKRLREAAYLDLENGVLLWLKCARSSNLPINGPILREKATREELSLHYGIEGFKCSDGWISRFKERHGLSFKT</sequence>
<gene>
    <name evidence="1" type="ORF">HPB50_012475</name>
</gene>
<organism evidence="1 2">
    <name type="scientific">Hyalomma asiaticum</name>
    <name type="common">Tick</name>
    <dbReference type="NCBI Taxonomy" id="266040"/>
    <lineage>
        <taxon>Eukaryota</taxon>
        <taxon>Metazoa</taxon>
        <taxon>Ecdysozoa</taxon>
        <taxon>Arthropoda</taxon>
        <taxon>Chelicerata</taxon>
        <taxon>Arachnida</taxon>
        <taxon>Acari</taxon>
        <taxon>Parasitiformes</taxon>
        <taxon>Ixodida</taxon>
        <taxon>Ixodoidea</taxon>
        <taxon>Ixodidae</taxon>
        <taxon>Hyalomminae</taxon>
        <taxon>Hyalomma</taxon>
    </lineage>
</organism>
<dbReference type="Proteomes" id="UP000821845">
    <property type="component" value="Chromosome 1"/>
</dbReference>
<name>A0ACB7THH3_HYAAI</name>
<proteinExistence type="predicted"/>
<comment type="caution">
    <text evidence="1">The sequence shown here is derived from an EMBL/GenBank/DDBJ whole genome shotgun (WGS) entry which is preliminary data.</text>
</comment>
<keyword evidence="2" id="KW-1185">Reference proteome</keyword>